<organism evidence="1 2">
    <name type="scientific">Romanomermis culicivorax</name>
    <name type="common">Nematode worm</name>
    <dbReference type="NCBI Taxonomy" id="13658"/>
    <lineage>
        <taxon>Eukaryota</taxon>
        <taxon>Metazoa</taxon>
        <taxon>Ecdysozoa</taxon>
        <taxon>Nematoda</taxon>
        <taxon>Enoplea</taxon>
        <taxon>Dorylaimia</taxon>
        <taxon>Mermithida</taxon>
        <taxon>Mermithoidea</taxon>
        <taxon>Mermithidae</taxon>
        <taxon>Romanomermis</taxon>
    </lineage>
</organism>
<name>A0A915HGL6_ROMCU</name>
<dbReference type="Proteomes" id="UP000887565">
    <property type="component" value="Unplaced"/>
</dbReference>
<proteinExistence type="predicted"/>
<evidence type="ECO:0000313" key="2">
    <source>
        <dbReference type="WBParaSite" id="nRc.2.0.1.t01162-RA"/>
    </source>
</evidence>
<keyword evidence="1" id="KW-1185">Reference proteome</keyword>
<dbReference type="AlphaFoldDB" id="A0A915HGL6"/>
<accession>A0A915HGL6</accession>
<evidence type="ECO:0000313" key="1">
    <source>
        <dbReference type="Proteomes" id="UP000887565"/>
    </source>
</evidence>
<sequence>MGQNYFPKIKVHKKLLVSKRVEHGSVSSNRLNLAEQHQSEISLTQCAGKETPEGMRTEATFFNALLL</sequence>
<protein>
    <submittedName>
        <fullName evidence="2">Uncharacterized protein</fullName>
    </submittedName>
</protein>
<reference evidence="2" key="1">
    <citation type="submission" date="2022-11" db="UniProtKB">
        <authorList>
            <consortium name="WormBaseParasite"/>
        </authorList>
    </citation>
    <scope>IDENTIFICATION</scope>
</reference>
<dbReference type="WBParaSite" id="nRc.2.0.1.t01162-RA">
    <property type="protein sequence ID" value="nRc.2.0.1.t01162-RA"/>
    <property type="gene ID" value="nRc.2.0.1.g01162"/>
</dbReference>